<evidence type="ECO:0000313" key="1">
    <source>
        <dbReference type="EMBL" id="KPI92682.1"/>
    </source>
</evidence>
<organism evidence="1 2">
    <name type="scientific">Papilio xuthus</name>
    <name type="common">Asian swallowtail butterfly</name>
    <dbReference type="NCBI Taxonomy" id="66420"/>
    <lineage>
        <taxon>Eukaryota</taxon>
        <taxon>Metazoa</taxon>
        <taxon>Ecdysozoa</taxon>
        <taxon>Arthropoda</taxon>
        <taxon>Hexapoda</taxon>
        <taxon>Insecta</taxon>
        <taxon>Pterygota</taxon>
        <taxon>Neoptera</taxon>
        <taxon>Endopterygota</taxon>
        <taxon>Lepidoptera</taxon>
        <taxon>Glossata</taxon>
        <taxon>Ditrysia</taxon>
        <taxon>Papilionoidea</taxon>
        <taxon>Papilionidae</taxon>
        <taxon>Papilioninae</taxon>
        <taxon>Papilio</taxon>
    </lineage>
</organism>
<dbReference type="AlphaFoldDB" id="A0A194PH99"/>
<accession>A0A194PH99</accession>
<name>A0A194PH99_PAPXU</name>
<protein>
    <submittedName>
        <fullName evidence="1">Uncharacterized protein</fullName>
    </submittedName>
</protein>
<dbReference type="Proteomes" id="UP000053268">
    <property type="component" value="Unassembled WGS sequence"/>
</dbReference>
<dbReference type="EMBL" id="KQ459603">
    <property type="protein sequence ID" value="KPI92682.1"/>
    <property type="molecule type" value="Genomic_DNA"/>
</dbReference>
<evidence type="ECO:0000313" key="2">
    <source>
        <dbReference type="Proteomes" id="UP000053268"/>
    </source>
</evidence>
<keyword evidence="2" id="KW-1185">Reference proteome</keyword>
<sequence length="69" mass="7450">MPVGLFVFQVTVDGAVLIATQQPMHECHQYMDLSLGHLVGEGLPALVFEASAMDMVQRVLLALDGILDP</sequence>
<reference evidence="1 2" key="1">
    <citation type="journal article" date="2015" name="Nat. Commun.">
        <title>Outbred genome sequencing and CRISPR/Cas9 gene editing in butterflies.</title>
        <authorList>
            <person name="Li X."/>
            <person name="Fan D."/>
            <person name="Zhang W."/>
            <person name="Liu G."/>
            <person name="Zhang L."/>
            <person name="Zhao L."/>
            <person name="Fang X."/>
            <person name="Chen L."/>
            <person name="Dong Y."/>
            <person name="Chen Y."/>
            <person name="Ding Y."/>
            <person name="Zhao R."/>
            <person name="Feng M."/>
            <person name="Zhu Y."/>
            <person name="Feng Y."/>
            <person name="Jiang X."/>
            <person name="Zhu D."/>
            <person name="Xiang H."/>
            <person name="Feng X."/>
            <person name="Li S."/>
            <person name="Wang J."/>
            <person name="Zhang G."/>
            <person name="Kronforst M.R."/>
            <person name="Wang W."/>
        </authorList>
    </citation>
    <scope>NUCLEOTIDE SEQUENCE [LARGE SCALE GENOMIC DNA]</scope>
    <source>
        <strain evidence="1">Ya'a_city_454_Px</strain>
        <tissue evidence="1">Whole body</tissue>
    </source>
</reference>
<gene>
    <name evidence="1" type="ORF">RR46_13903</name>
</gene>
<proteinExistence type="predicted"/>